<dbReference type="Proteomes" id="UP000198876">
    <property type="component" value="Unassembled WGS sequence"/>
</dbReference>
<reference evidence="4" key="1">
    <citation type="submission" date="2016-10" db="EMBL/GenBank/DDBJ databases">
        <authorList>
            <person name="Varghese N."/>
            <person name="Submissions S."/>
        </authorList>
    </citation>
    <scope>NUCLEOTIDE SEQUENCE [LARGE SCALE GENOMIC DNA]</scope>
    <source>
        <strain evidence="4">CGMCC 1.7739</strain>
    </source>
</reference>
<protein>
    <submittedName>
        <fullName evidence="3">Ion channel</fullName>
    </submittedName>
</protein>
<gene>
    <name evidence="3" type="ORF">SAMN04488063_1820</name>
</gene>
<keyword evidence="1" id="KW-0812">Transmembrane</keyword>
<organism evidence="3 4">
    <name type="scientific">Halopelagius inordinatus</name>
    <dbReference type="NCBI Taxonomy" id="553467"/>
    <lineage>
        <taxon>Archaea</taxon>
        <taxon>Methanobacteriati</taxon>
        <taxon>Methanobacteriota</taxon>
        <taxon>Stenosarchaea group</taxon>
        <taxon>Halobacteria</taxon>
        <taxon>Halobacteriales</taxon>
        <taxon>Haloferacaceae</taxon>
    </lineage>
</organism>
<evidence type="ECO:0000313" key="4">
    <source>
        <dbReference type="Proteomes" id="UP000198876"/>
    </source>
</evidence>
<feature type="transmembrane region" description="Helical" evidence="1">
    <location>
        <begin position="56"/>
        <end position="77"/>
    </location>
</feature>
<dbReference type="RefSeq" id="WP_092891413.1">
    <property type="nucleotide sequence ID" value="NZ_FOOQ01000002.1"/>
</dbReference>
<dbReference type="EMBL" id="FOOQ01000002">
    <property type="protein sequence ID" value="SFG36666.1"/>
    <property type="molecule type" value="Genomic_DNA"/>
</dbReference>
<dbReference type="Gene3D" id="1.10.287.70">
    <property type="match status" value="1"/>
</dbReference>
<keyword evidence="4" id="KW-1185">Reference proteome</keyword>
<dbReference type="InterPro" id="IPR013099">
    <property type="entry name" value="K_chnl_dom"/>
</dbReference>
<dbReference type="OrthoDB" id="263876at2157"/>
<keyword evidence="1" id="KW-1133">Transmembrane helix</keyword>
<name>A0A1I2RFW0_9EURY</name>
<feature type="transmembrane region" description="Helical" evidence="1">
    <location>
        <begin position="127"/>
        <end position="151"/>
    </location>
</feature>
<accession>A0A1I2RFW0</accession>
<dbReference type="AlphaFoldDB" id="A0A1I2RFW0"/>
<dbReference type="STRING" id="553467.SAMN04488063_1820"/>
<feature type="domain" description="Potassium channel" evidence="2">
    <location>
        <begin position="82"/>
        <end position="154"/>
    </location>
</feature>
<dbReference type="Pfam" id="PF07885">
    <property type="entry name" value="Ion_trans_2"/>
    <property type="match status" value="1"/>
</dbReference>
<evidence type="ECO:0000313" key="3">
    <source>
        <dbReference type="EMBL" id="SFG36666.1"/>
    </source>
</evidence>
<feature type="transmembrane region" description="Helical" evidence="1">
    <location>
        <begin position="6"/>
        <end position="27"/>
    </location>
</feature>
<sequence>MNLVYFALGALLLVLVVVDLLWTTLWVEGGAGPLTSRLMSWSWRTLRKLAGQNSRVLSLSGPLVFVVGLSVWIALLWSGWTLIYASVDGALVDTLNRGAVSWADLLYFTGYTMFTLGNGDFVPGSGIWQLTTILATGSGMLFVTLTVTYILSVLDAVTQKRAFAMGVSGFGTRGTEIVRKGWTGEEFRGLDLPLNTYVSQVNTLTSNHKAYPVLHYFHTPRAEQAPTIGVAVLDEALTLFRFGVPQQDRPDEVVIDNARSGVHTYLQTLETAFVEPADRTPPSPDLDALREAGVPTVSDDEFAASLAELDDRRRMLLGLVESDARQWPSAGDTE</sequence>
<evidence type="ECO:0000256" key="1">
    <source>
        <dbReference type="SAM" id="Phobius"/>
    </source>
</evidence>
<proteinExistence type="predicted"/>
<dbReference type="SUPFAM" id="SSF81324">
    <property type="entry name" value="Voltage-gated potassium channels"/>
    <property type="match status" value="1"/>
</dbReference>
<evidence type="ECO:0000259" key="2">
    <source>
        <dbReference type="Pfam" id="PF07885"/>
    </source>
</evidence>
<keyword evidence="1" id="KW-0472">Membrane</keyword>